<evidence type="ECO:0000313" key="2">
    <source>
        <dbReference type="EMBL" id="EFQ06411.1"/>
    </source>
</evidence>
<dbReference type="OrthoDB" id="9796381at2"/>
<dbReference type="BioCyc" id="FCF748224-HMP:GTSS-1205-MONOMER"/>
<dbReference type="GO" id="GO:0016747">
    <property type="term" value="F:acyltransferase activity, transferring groups other than amino-acyl groups"/>
    <property type="evidence" value="ECO:0007669"/>
    <property type="project" value="InterPro"/>
</dbReference>
<accession>E2ZK96</accession>
<dbReference type="eggNOG" id="COG1670">
    <property type="taxonomic scope" value="Bacteria"/>
</dbReference>
<dbReference type="Proteomes" id="UP000006028">
    <property type="component" value="Unassembled WGS sequence"/>
</dbReference>
<dbReference type="RefSeq" id="WP_005943700.1">
    <property type="nucleotide sequence ID" value="NZ_GL538340.1"/>
</dbReference>
<protein>
    <submittedName>
        <fullName evidence="2">Acetyltransferase, GNAT family</fullName>
    </submittedName>
</protein>
<proteinExistence type="predicted"/>
<gene>
    <name evidence="2" type="ORF">HMPREF9436_02099</name>
</gene>
<feature type="domain" description="N-acetyltransferase" evidence="1">
    <location>
        <begin position="1"/>
        <end position="162"/>
    </location>
</feature>
<dbReference type="HOGENOM" id="CLU_013985_13_0_9"/>
<reference evidence="2 3" key="1">
    <citation type="submission" date="2010-08" db="EMBL/GenBank/DDBJ databases">
        <authorList>
            <person name="Weinstock G."/>
            <person name="Sodergren E."/>
            <person name="Clifton S."/>
            <person name="Fulton L."/>
            <person name="Fulton B."/>
            <person name="Courtney L."/>
            <person name="Fronick C."/>
            <person name="Harrison M."/>
            <person name="Strong C."/>
            <person name="Farmer C."/>
            <person name="Delahaunty K."/>
            <person name="Markovic C."/>
            <person name="Hall O."/>
            <person name="Minx P."/>
            <person name="Tomlinson C."/>
            <person name="Mitreva M."/>
            <person name="Hou S."/>
            <person name="Chen J."/>
            <person name="Wollam A."/>
            <person name="Pepin K.H."/>
            <person name="Johnson M."/>
            <person name="Bhonagiri V."/>
            <person name="Zhang X."/>
            <person name="Suruliraj S."/>
            <person name="Warren W."/>
            <person name="Chinwalla A."/>
            <person name="Mardis E.R."/>
            <person name="Wilson R.K."/>
        </authorList>
    </citation>
    <scope>NUCLEOTIDE SEQUENCE [LARGE SCALE GENOMIC DNA]</scope>
    <source>
        <strain evidence="2 3">KLE1255</strain>
    </source>
</reference>
<sequence length="168" mass="18516">MFRGAVRGDLPQILKIYAHARAVMKASGNPTQWGDDFPPQELLEEDIDSNRLFLYVVNGQIEAVFAFILGADPTYAAIEDGQWLDDTLPYGTVHRLASAGKHKGVGKAVLDWSMEHCQSLRADTHADNKVMQHLLEKNGFTRCGVIHVADGSPRFAYQKLAPTQPLGA</sequence>
<keyword evidence="2" id="KW-0808">Transferase</keyword>
<comment type="caution">
    <text evidence="2">The sequence shown here is derived from an EMBL/GenBank/DDBJ whole genome shotgun (WGS) entry which is preliminary data.</text>
</comment>
<dbReference type="Gene3D" id="3.40.630.30">
    <property type="match status" value="1"/>
</dbReference>
<dbReference type="InterPro" id="IPR016181">
    <property type="entry name" value="Acyl_CoA_acyltransferase"/>
</dbReference>
<evidence type="ECO:0000313" key="3">
    <source>
        <dbReference type="Proteomes" id="UP000006028"/>
    </source>
</evidence>
<organism evidence="2 3">
    <name type="scientific">Faecalibacterium cf. prausnitzii KLE1255</name>
    <dbReference type="NCBI Taxonomy" id="748224"/>
    <lineage>
        <taxon>Bacteria</taxon>
        <taxon>Bacillati</taxon>
        <taxon>Bacillota</taxon>
        <taxon>Clostridia</taxon>
        <taxon>Eubacteriales</taxon>
        <taxon>Oscillospiraceae</taxon>
        <taxon>Faecalibacterium</taxon>
    </lineage>
</organism>
<dbReference type="InterPro" id="IPR000182">
    <property type="entry name" value="GNAT_dom"/>
</dbReference>
<dbReference type="STRING" id="748224.HMPREF9436_02099"/>
<evidence type="ECO:0000259" key="1">
    <source>
        <dbReference type="PROSITE" id="PS51186"/>
    </source>
</evidence>
<dbReference type="PROSITE" id="PS51186">
    <property type="entry name" value="GNAT"/>
    <property type="match status" value="1"/>
</dbReference>
<dbReference type="AlphaFoldDB" id="E2ZK96"/>
<dbReference type="SUPFAM" id="SSF55729">
    <property type="entry name" value="Acyl-CoA N-acyltransferases (Nat)"/>
    <property type="match status" value="1"/>
</dbReference>
<dbReference type="EMBL" id="AECU01000170">
    <property type="protein sequence ID" value="EFQ06411.1"/>
    <property type="molecule type" value="Genomic_DNA"/>
</dbReference>
<name>E2ZK96_9FIRM</name>